<evidence type="ECO:0000256" key="1">
    <source>
        <dbReference type="SAM" id="MobiDB-lite"/>
    </source>
</evidence>
<accession>A0A0D1Y598</accession>
<dbReference type="OrthoDB" id="5201563at2759"/>
<name>A0A0D1Y598_9EURO</name>
<keyword evidence="3" id="KW-1185">Reference proteome</keyword>
<feature type="region of interest" description="Disordered" evidence="1">
    <location>
        <begin position="23"/>
        <end position="61"/>
    </location>
</feature>
<sequence length="120" mass="13706">MSVTTTENQVSYSIAQTLREYDVHHSNQEAEDAPLETPTNLPTSRNPTNWPTSHRRVPPYRPVNRNLDLSVRGTANAVEAAFVFTMLHGVWINAAASQFWRKTGGRINDKYFRYKIGGEW</sequence>
<gene>
    <name evidence="2" type="ORF">PV08_11056</name>
</gene>
<dbReference type="EMBL" id="KN847500">
    <property type="protein sequence ID" value="KIW10096.1"/>
    <property type="molecule type" value="Genomic_DNA"/>
</dbReference>
<dbReference type="AlphaFoldDB" id="A0A0D1Y598"/>
<dbReference type="GeneID" id="27338139"/>
<organism evidence="2 3">
    <name type="scientific">Exophiala spinifera</name>
    <dbReference type="NCBI Taxonomy" id="91928"/>
    <lineage>
        <taxon>Eukaryota</taxon>
        <taxon>Fungi</taxon>
        <taxon>Dikarya</taxon>
        <taxon>Ascomycota</taxon>
        <taxon>Pezizomycotina</taxon>
        <taxon>Eurotiomycetes</taxon>
        <taxon>Chaetothyriomycetidae</taxon>
        <taxon>Chaetothyriales</taxon>
        <taxon>Herpotrichiellaceae</taxon>
        <taxon>Exophiala</taxon>
    </lineage>
</organism>
<dbReference type="Proteomes" id="UP000053328">
    <property type="component" value="Unassembled WGS sequence"/>
</dbReference>
<proteinExistence type="predicted"/>
<evidence type="ECO:0000313" key="3">
    <source>
        <dbReference type="Proteomes" id="UP000053328"/>
    </source>
</evidence>
<evidence type="ECO:0000313" key="2">
    <source>
        <dbReference type="EMBL" id="KIW10096.1"/>
    </source>
</evidence>
<protein>
    <submittedName>
        <fullName evidence="2">Uncharacterized protein</fullName>
    </submittedName>
</protein>
<dbReference type="RefSeq" id="XP_016230312.1">
    <property type="nucleotide sequence ID" value="XM_016385368.1"/>
</dbReference>
<dbReference type="VEuPathDB" id="FungiDB:PV08_11056"/>
<feature type="compositionally biased region" description="Polar residues" evidence="1">
    <location>
        <begin position="37"/>
        <end position="52"/>
    </location>
</feature>
<reference evidence="2 3" key="1">
    <citation type="submission" date="2015-01" db="EMBL/GenBank/DDBJ databases">
        <title>The Genome Sequence of Exophiala spinifera CBS89968.</title>
        <authorList>
            <consortium name="The Broad Institute Genomics Platform"/>
            <person name="Cuomo C."/>
            <person name="de Hoog S."/>
            <person name="Gorbushina A."/>
            <person name="Stielow B."/>
            <person name="Teixiera M."/>
            <person name="Abouelleil A."/>
            <person name="Chapman S.B."/>
            <person name="Priest M."/>
            <person name="Young S.K."/>
            <person name="Wortman J."/>
            <person name="Nusbaum C."/>
            <person name="Birren B."/>
        </authorList>
    </citation>
    <scope>NUCLEOTIDE SEQUENCE [LARGE SCALE GENOMIC DNA]</scope>
    <source>
        <strain evidence="2 3">CBS 89968</strain>
    </source>
</reference>
<dbReference type="HOGENOM" id="CLU_141137_1_0_1"/>